<evidence type="ECO:0000256" key="1">
    <source>
        <dbReference type="SAM" id="SignalP"/>
    </source>
</evidence>
<proteinExistence type="predicted"/>
<organism evidence="2 3">
    <name type="scientific">Alkaliphilus pronyensis</name>
    <dbReference type="NCBI Taxonomy" id="1482732"/>
    <lineage>
        <taxon>Bacteria</taxon>
        <taxon>Bacillati</taxon>
        <taxon>Bacillota</taxon>
        <taxon>Clostridia</taxon>
        <taxon>Peptostreptococcales</taxon>
        <taxon>Natronincolaceae</taxon>
        <taxon>Alkaliphilus</taxon>
    </lineage>
</organism>
<keyword evidence="3" id="KW-1185">Reference proteome</keyword>
<comment type="caution">
    <text evidence="2">The sequence shown here is derived from an EMBL/GenBank/DDBJ whole genome shotgun (WGS) entry which is preliminary data.</text>
</comment>
<reference evidence="2 3" key="1">
    <citation type="submission" date="2019-10" db="EMBL/GenBank/DDBJ databases">
        <title>Alkaliphilus serpentinus sp. nov. and Alkaliphilus pronyensis sp. nov., two novel anaerobic alkaliphilic species isolated from the serpentinized-hosted hydrothermal field of the Prony Bay (New Caledonia).</title>
        <authorList>
            <person name="Postec A."/>
        </authorList>
    </citation>
    <scope>NUCLEOTIDE SEQUENCE [LARGE SCALE GENOMIC DNA]</scope>
    <source>
        <strain evidence="2 3">LacV</strain>
    </source>
</reference>
<evidence type="ECO:0000313" key="3">
    <source>
        <dbReference type="Proteomes" id="UP000432715"/>
    </source>
</evidence>
<dbReference type="EMBL" id="WBZC01000025">
    <property type="protein sequence ID" value="KAB3534796.1"/>
    <property type="molecule type" value="Genomic_DNA"/>
</dbReference>
<dbReference type="AlphaFoldDB" id="A0A6I0F949"/>
<dbReference type="OrthoDB" id="2089940at2"/>
<keyword evidence="1" id="KW-0732">Signal</keyword>
<dbReference type="RefSeq" id="WP_151861093.1">
    <property type="nucleotide sequence ID" value="NZ_WBZC01000025.1"/>
</dbReference>
<dbReference type="Proteomes" id="UP000432715">
    <property type="component" value="Unassembled WGS sequence"/>
</dbReference>
<feature type="chain" id="PRO_5039323312" evidence="1">
    <location>
        <begin position="23"/>
        <end position="206"/>
    </location>
</feature>
<name>A0A6I0F949_9FIRM</name>
<evidence type="ECO:0000313" key="2">
    <source>
        <dbReference type="EMBL" id="KAB3534796.1"/>
    </source>
</evidence>
<sequence>MKKIFIVILTIFCLISLLGCEAASNKPIENDTISENLTKGNPYVYDIGGPVSEYSDPYVLIYYGVDTFLFDIAGREKVEEWVSQFESLENPKGRDVSELTIVNAVKELDVSREAFEEAGKWTYTKEQIEAIYSNDQKLINKAFVNEFALLVNDKIYTSRWLATHTMEDYKKEGITEDLLKEYLNKIKETPLAEDHNKIYNKLDSSK</sequence>
<protein>
    <submittedName>
        <fullName evidence="2">Uncharacterized protein</fullName>
    </submittedName>
</protein>
<dbReference type="PROSITE" id="PS51257">
    <property type="entry name" value="PROKAR_LIPOPROTEIN"/>
    <property type="match status" value="1"/>
</dbReference>
<accession>A0A6I0F949</accession>
<feature type="signal peptide" evidence="1">
    <location>
        <begin position="1"/>
        <end position="22"/>
    </location>
</feature>
<gene>
    <name evidence="2" type="ORF">F8154_08010</name>
</gene>